<dbReference type="AlphaFoldDB" id="A0A1V9YPV4"/>
<feature type="compositionally biased region" description="Polar residues" evidence="2">
    <location>
        <begin position="339"/>
        <end position="349"/>
    </location>
</feature>
<dbReference type="STRING" id="1202772.A0A1V9YPV4"/>
<sequence>MHPDLEAHLADLKARQRNMVARRVALEKKQQMRDATMAEFSVAYTDMLKRKQRQHQQNAVYSKRRNQEFLARLHEYERSLLDVTKTQASAVLNKAKVAFADKVMEVYPAWQEELQRLKMQQLRQLEQEKHEIEYRRLLAKQSFEKEQGLEALLRQTAHDINLVTSVERNETYERQLFRQQKLKEAMDLEEAIRLRAEEERRRMEEEHFRTLVSPTTNFEQLSLKYAAAMTPLPSIPEPFLASEPPAHMYGCVRGIRMHHFAEDAEPAKTSAPPLAESPLPMRTSAFPPAESPVPARTSAFPSTESPVPQSSALSCADASTDEFEFQAPSPAPSPSPSPTRQLGTTTARLSDTERLTLVTQLVERIESSARDGDVEFTESLASIEVSSKHDLLKMATSGRKAQMNVFGTDVCFALLLDALQDIGPYLFTEELMVGKMTLQRLTKAYQHNRNKEKDYWRLFTSALTTLVTQCVMTPQDASQVFSKAFMTQLPKDERTARKLRELLLSICPEPQANAEKKPPLASTAPTTITTVPTATTTAPVAAADVTGHEAKSVLSLAFMRQNSQPASTQPAFGRSKTSPAKGGSLGQRVLRGASLRDYSDFEVDDDDVDFSAPSLSRGAMHSTVAKVSSKPAAATKRPTVVQDDDFDENF</sequence>
<evidence type="ECO:0000256" key="1">
    <source>
        <dbReference type="SAM" id="Coils"/>
    </source>
</evidence>
<name>A0A1V9YPV4_ACHHY</name>
<accession>A0A1V9YPV4</accession>
<feature type="region of interest" description="Disordered" evidence="2">
    <location>
        <begin position="564"/>
        <end position="588"/>
    </location>
</feature>
<protein>
    <submittedName>
        <fullName evidence="3">Uncharacterized protein</fullName>
    </submittedName>
</protein>
<organism evidence="3 4">
    <name type="scientific">Achlya hypogyna</name>
    <name type="common">Oomycete</name>
    <name type="synonym">Protoachlya hypogyna</name>
    <dbReference type="NCBI Taxonomy" id="1202772"/>
    <lineage>
        <taxon>Eukaryota</taxon>
        <taxon>Sar</taxon>
        <taxon>Stramenopiles</taxon>
        <taxon>Oomycota</taxon>
        <taxon>Saprolegniomycetes</taxon>
        <taxon>Saprolegniales</taxon>
        <taxon>Achlyaceae</taxon>
        <taxon>Achlya</taxon>
    </lineage>
</organism>
<feature type="region of interest" description="Disordered" evidence="2">
    <location>
        <begin position="264"/>
        <end position="350"/>
    </location>
</feature>
<dbReference type="EMBL" id="JNBR01001423">
    <property type="protein sequence ID" value="OQR87785.1"/>
    <property type="molecule type" value="Genomic_DNA"/>
</dbReference>
<keyword evidence="4" id="KW-1185">Reference proteome</keyword>
<evidence type="ECO:0000256" key="2">
    <source>
        <dbReference type="SAM" id="MobiDB-lite"/>
    </source>
</evidence>
<feature type="compositionally biased region" description="Polar residues" evidence="2">
    <location>
        <begin position="564"/>
        <end position="578"/>
    </location>
</feature>
<reference evidence="3 4" key="1">
    <citation type="journal article" date="2014" name="Genome Biol. Evol.">
        <title>The secreted proteins of Achlya hypogyna and Thraustotheca clavata identify the ancestral oomycete secretome and reveal gene acquisitions by horizontal gene transfer.</title>
        <authorList>
            <person name="Misner I."/>
            <person name="Blouin N."/>
            <person name="Leonard G."/>
            <person name="Richards T.A."/>
            <person name="Lane C.E."/>
        </authorList>
    </citation>
    <scope>NUCLEOTIDE SEQUENCE [LARGE SCALE GENOMIC DNA]</scope>
    <source>
        <strain evidence="3 4">ATCC 48635</strain>
    </source>
</reference>
<evidence type="ECO:0000313" key="4">
    <source>
        <dbReference type="Proteomes" id="UP000243579"/>
    </source>
</evidence>
<gene>
    <name evidence="3" type="ORF">ACHHYP_08042</name>
</gene>
<dbReference type="OrthoDB" id="75687at2759"/>
<feature type="region of interest" description="Disordered" evidence="2">
    <location>
        <begin position="610"/>
        <end position="650"/>
    </location>
</feature>
<feature type="coiled-coil region" evidence="1">
    <location>
        <begin position="179"/>
        <end position="206"/>
    </location>
</feature>
<evidence type="ECO:0000313" key="3">
    <source>
        <dbReference type="EMBL" id="OQR87785.1"/>
    </source>
</evidence>
<proteinExistence type="predicted"/>
<feature type="compositionally biased region" description="Polar residues" evidence="2">
    <location>
        <begin position="299"/>
        <end position="313"/>
    </location>
</feature>
<keyword evidence="1" id="KW-0175">Coiled coil</keyword>
<dbReference type="Proteomes" id="UP000243579">
    <property type="component" value="Unassembled WGS sequence"/>
</dbReference>
<comment type="caution">
    <text evidence="3">The sequence shown here is derived from an EMBL/GenBank/DDBJ whole genome shotgun (WGS) entry which is preliminary data.</text>
</comment>